<feature type="compositionally biased region" description="Basic residues" evidence="1">
    <location>
        <begin position="94"/>
        <end position="104"/>
    </location>
</feature>
<sequence length="104" mass="11832">MRLDQADGLAARTRRAAAKRTRARRLFLEAKRREEPFWNGGEETAAAPLRAGSQPDARQPSQGKGRQARHQAKDGRRFANRNGMLTIMPDAQLRHRFKKERPSA</sequence>
<feature type="region of interest" description="Disordered" evidence="1">
    <location>
        <begin position="1"/>
        <end position="104"/>
    </location>
</feature>
<evidence type="ECO:0000256" key="1">
    <source>
        <dbReference type="SAM" id="MobiDB-lite"/>
    </source>
</evidence>
<reference evidence="2 3" key="1">
    <citation type="submission" date="2018-08" db="EMBL/GenBank/DDBJ databases">
        <title>Complete genome sequence of type strain Thalassospira indica MCCC 1A01103T, isolated from isolated from deep seawater of the Indian Ocean.</title>
        <authorList>
            <person name="Liu Y."/>
        </authorList>
    </citation>
    <scope>NUCLEOTIDE SEQUENCE [LARGE SCALE GENOMIC DNA]</scope>
    <source>
        <strain evidence="2 3">PB8BT</strain>
    </source>
</reference>
<gene>
    <name evidence="2" type="ORF">DY252_21420</name>
</gene>
<name>A0ABM6Y3J3_9PROT</name>
<evidence type="ECO:0000313" key="3">
    <source>
        <dbReference type="Proteomes" id="UP000256971"/>
    </source>
</evidence>
<organism evidence="2 3">
    <name type="scientific">Thalassospira indica</name>
    <dbReference type="NCBI Taxonomy" id="1891279"/>
    <lineage>
        <taxon>Bacteria</taxon>
        <taxon>Pseudomonadati</taxon>
        <taxon>Pseudomonadota</taxon>
        <taxon>Alphaproteobacteria</taxon>
        <taxon>Rhodospirillales</taxon>
        <taxon>Thalassospiraceae</taxon>
        <taxon>Thalassospira</taxon>
    </lineage>
</organism>
<proteinExistence type="predicted"/>
<feature type="compositionally biased region" description="Basic residues" evidence="1">
    <location>
        <begin position="12"/>
        <end position="25"/>
    </location>
</feature>
<protein>
    <submittedName>
        <fullName evidence="2">Uncharacterized protein</fullName>
    </submittedName>
</protein>
<dbReference type="EMBL" id="CP031555">
    <property type="protein sequence ID" value="AXO16507.1"/>
    <property type="molecule type" value="Genomic_DNA"/>
</dbReference>
<evidence type="ECO:0000313" key="2">
    <source>
        <dbReference type="EMBL" id="AXO16507.1"/>
    </source>
</evidence>
<accession>A0ABM6Y3J3</accession>
<keyword evidence="3" id="KW-1185">Reference proteome</keyword>
<dbReference type="Proteomes" id="UP000256971">
    <property type="component" value="Chromosome"/>
</dbReference>
<feature type="compositionally biased region" description="Basic and acidic residues" evidence="1">
    <location>
        <begin position="26"/>
        <end position="36"/>
    </location>
</feature>